<proteinExistence type="predicted"/>
<gene>
    <name evidence="1" type="ORF">HPB47_002032</name>
</gene>
<dbReference type="EMBL" id="JABSTQ010010270">
    <property type="protein sequence ID" value="KAG0422110.1"/>
    <property type="molecule type" value="Genomic_DNA"/>
</dbReference>
<dbReference type="Proteomes" id="UP000805193">
    <property type="component" value="Unassembled WGS sequence"/>
</dbReference>
<sequence length="195" mass="21459">MEARTVPPREASNDGDRAPAEAVDLTYRLLLASRGGTVRASIHSAFVAMVTARKADVRKNAAVQRYQMAKGKNHGSVDLGLSVISTKGKGRRVDIDAEEFIYHLKVKNQAQFQQWVPQLRHHRLYRQHEIAFGSREAPKMTSPAVEDTSTVPTPGGNGYGSSSAACFDASLPNVDLEHCSEVQEEWRTGDRQVGE</sequence>
<accession>A0AC60PP46</accession>
<evidence type="ECO:0000313" key="1">
    <source>
        <dbReference type="EMBL" id="KAG0422110.1"/>
    </source>
</evidence>
<keyword evidence="2" id="KW-1185">Reference proteome</keyword>
<reference evidence="1 2" key="1">
    <citation type="journal article" date="2020" name="Cell">
        <title>Large-Scale Comparative Analyses of Tick Genomes Elucidate Their Genetic Diversity and Vector Capacities.</title>
        <authorList>
            <consortium name="Tick Genome and Microbiome Consortium (TIGMIC)"/>
            <person name="Jia N."/>
            <person name="Wang J."/>
            <person name="Shi W."/>
            <person name="Du L."/>
            <person name="Sun Y."/>
            <person name="Zhan W."/>
            <person name="Jiang J.F."/>
            <person name="Wang Q."/>
            <person name="Zhang B."/>
            <person name="Ji P."/>
            <person name="Bell-Sakyi L."/>
            <person name="Cui X.M."/>
            <person name="Yuan T.T."/>
            <person name="Jiang B.G."/>
            <person name="Yang W.F."/>
            <person name="Lam T.T."/>
            <person name="Chang Q.C."/>
            <person name="Ding S.J."/>
            <person name="Wang X.J."/>
            <person name="Zhu J.G."/>
            <person name="Ruan X.D."/>
            <person name="Zhao L."/>
            <person name="Wei J.T."/>
            <person name="Ye R.Z."/>
            <person name="Que T.C."/>
            <person name="Du C.H."/>
            <person name="Zhou Y.H."/>
            <person name="Cheng J.X."/>
            <person name="Dai P.F."/>
            <person name="Guo W.B."/>
            <person name="Han X.H."/>
            <person name="Huang E.J."/>
            <person name="Li L.F."/>
            <person name="Wei W."/>
            <person name="Gao Y.C."/>
            <person name="Liu J.Z."/>
            <person name="Shao H.Z."/>
            <person name="Wang X."/>
            <person name="Wang C.C."/>
            <person name="Yang T.C."/>
            <person name="Huo Q.B."/>
            <person name="Li W."/>
            <person name="Chen H.Y."/>
            <person name="Chen S.E."/>
            <person name="Zhou L.G."/>
            <person name="Ni X.B."/>
            <person name="Tian J.H."/>
            <person name="Sheng Y."/>
            <person name="Liu T."/>
            <person name="Pan Y.S."/>
            <person name="Xia L.Y."/>
            <person name="Li J."/>
            <person name="Zhao F."/>
            <person name="Cao W.C."/>
        </authorList>
    </citation>
    <scope>NUCLEOTIDE SEQUENCE [LARGE SCALE GENOMIC DNA]</scope>
    <source>
        <strain evidence="1">Iper-2018</strain>
    </source>
</reference>
<comment type="caution">
    <text evidence="1">The sequence shown here is derived from an EMBL/GenBank/DDBJ whole genome shotgun (WGS) entry which is preliminary data.</text>
</comment>
<name>A0AC60PP46_IXOPE</name>
<evidence type="ECO:0000313" key="2">
    <source>
        <dbReference type="Proteomes" id="UP000805193"/>
    </source>
</evidence>
<organism evidence="1 2">
    <name type="scientific">Ixodes persulcatus</name>
    <name type="common">Taiga tick</name>
    <dbReference type="NCBI Taxonomy" id="34615"/>
    <lineage>
        <taxon>Eukaryota</taxon>
        <taxon>Metazoa</taxon>
        <taxon>Ecdysozoa</taxon>
        <taxon>Arthropoda</taxon>
        <taxon>Chelicerata</taxon>
        <taxon>Arachnida</taxon>
        <taxon>Acari</taxon>
        <taxon>Parasitiformes</taxon>
        <taxon>Ixodida</taxon>
        <taxon>Ixodoidea</taxon>
        <taxon>Ixodidae</taxon>
        <taxon>Ixodinae</taxon>
        <taxon>Ixodes</taxon>
    </lineage>
</organism>
<protein>
    <submittedName>
        <fullName evidence="1">Uncharacterized protein</fullName>
    </submittedName>
</protein>